<keyword evidence="1" id="KW-0812">Transmembrane</keyword>
<keyword evidence="1" id="KW-1133">Transmembrane helix</keyword>
<gene>
    <name evidence="2" type="ORF">H7C18_34585</name>
</gene>
<keyword evidence="1" id="KW-0472">Membrane</keyword>
<evidence type="ECO:0000313" key="3">
    <source>
        <dbReference type="Proteomes" id="UP000564644"/>
    </source>
</evidence>
<feature type="transmembrane region" description="Helical" evidence="1">
    <location>
        <begin position="29"/>
        <end position="47"/>
    </location>
</feature>
<sequence>MSEPAFALLRRKRDSALWRRIVLERMHRILAMILMLQVIRIFQGFWWPETFHIVYVSLGVYAVTELLFSRAWAARLLLQAAGIIASTAAIAPV</sequence>
<dbReference type="EMBL" id="JACJVO010000078">
    <property type="protein sequence ID" value="MBB6736047.1"/>
    <property type="molecule type" value="Genomic_DNA"/>
</dbReference>
<dbReference type="AlphaFoldDB" id="A0A7X0STW0"/>
<evidence type="ECO:0000313" key="2">
    <source>
        <dbReference type="EMBL" id="MBB6736047.1"/>
    </source>
</evidence>
<comment type="caution">
    <text evidence="2">The sequence shown here is derived from an EMBL/GenBank/DDBJ whole genome shotgun (WGS) entry which is preliminary data.</text>
</comment>
<reference evidence="2 3" key="1">
    <citation type="submission" date="2020-08" db="EMBL/GenBank/DDBJ databases">
        <title>Cohnella phylogeny.</title>
        <authorList>
            <person name="Dunlap C."/>
        </authorList>
    </citation>
    <scope>NUCLEOTIDE SEQUENCE [LARGE SCALE GENOMIC DNA]</scope>
    <source>
        <strain evidence="2 3">CBP 2801</strain>
    </source>
</reference>
<dbReference type="RefSeq" id="WP_185133689.1">
    <property type="nucleotide sequence ID" value="NZ_JACJVO010000078.1"/>
</dbReference>
<evidence type="ECO:0000256" key="1">
    <source>
        <dbReference type="SAM" id="Phobius"/>
    </source>
</evidence>
<proteinExistence type="predicted"/>
<organism evidence="2 3">
    <name type="scientific">Cohnella zeiphila</name>
    <dbReference type="NCBI Taxonomy" id="2761120"/>
    <lineage>
        <taxon>Bacteria</taxon>
        <taxon>Bacillati</taxon>
        <taxon>Bacillota</taxon>
        <taxon>Bacilli</taxon>
        <taxon>Bacillales</taxon>
        <taxon>Paenibacillaceae</taxon>
        <taxon>Cohnella</taxon>
    </lineage>
</organism>
<dbReference type="Proteomes" id="UP000564644">
    <property type="component" value="Unassembled WGS sequence"/>
</dbReference>
<name>A0A7X0STW0_9BACL</name>
<accession>A0A7X0STW0</accession>
<keyword evidence="3" id="KW-1185">Reference proteome</keyword>
<feature type="non-terminal residue" evidence="2">
    <location>
        <position position="93"/>
    </location>
</feature>
<evidence type="ECO:0008006" key="4">
    <source>
        <dbReference type="Google" id="ProtNLM"/>
    </source>
</evidence>
<protein>
    <recommendedName>
        <fullName evidence="4">Sensor histidine kinase</fullName>
    </recommendedName>
</protein>
<feature type="transmembrane region" description="Helical" evidence="1">
    <location>
        <begin position="53"/>
        <end position="73"/>
    </location>
</feature>